<evidence type="ECO:0000313" key="3">
    <source>
        <dbReference type="Proteomes" id="UP001605036"/>
    </source>
</evidence>
<organism evidence="2 3">
    <name type="scientific">Riccia fluitans</name>
    <dbReference type="NCBI Taxonomy" id="41844"/>
    <lineage>
        <taxon>Eukaryota</taxon>
        <taxon>Viridiplantae</taxon>
        <taxon>Streptophyta</taxon>
        <taxon>Embryophyta</taxon>
        <taxon>Marchantiophyta</taxon>
        <taxon>Marchantiopsida</taxon>
        <taxon>Marchantiidae</taxon>
        <taxon>Marchantiales</taxon>
        <taxon>Ricciaceae</taxon>
        <taxon>Riccia</taxon>
    </lineage>
</organism>
<reference evidence="2 3" key="1">
    <citation type="submission" date="2024-09" db="EMBL/GenBank/DDBJ databases">
        <title>Chromosome-scale assembly of Riccia fluitans.</title>
        <authorList>
            <person name="Paukszto L."/>
            <person name="Sawicki J."/>
            <person name="Karawczyk K."/>
            <person name="Piernik-Szablinska J."/>
            <person name="Szczecinska M."/>
            <person name="Mazdziarz M."/>
        </authorList>
    </citation>
    <scope>NUCLEOTIDE SEQUENCE [LARGE SCALE GENOMIC DNA]</scope>
    <source>
        <strain evidence="2">Rf_01</strain>
        <tissue evidence="2">Aerial parts of the thallus</tissue>
    </source>
</reference>
<sequence length="128" mass="15116">MAVRIMARRFMAQLERNSLRSSSMYLMRQTRLRSDRVIHREEEKKAEDMYTWREEEEFQMRKPQSPFYITRQIPHDDAQMPLTKDDAQMPSTKDDVQIPSAKDDALMLSTKGDEDGETPPQVSLVVMY</sequence>
<dbReference type="Proteomes" id="UP001605036">
    <property type="component" value="Unassembled WGS sequence"/>
</dbReference>
<name>A0ABD1YK68_9MARC</name>
<proteinExistence type="predicted"/>
<keyword evidence="3" id="KW-1185">Reference proteome</keyword>
<evidence type="ECO:0000256" key="1">
    <source>
        <dbReference type="SAM" id="MobiDB-lite"/>
    </source>
</evidence>
<protein>
    <submittedName>
        <fullName evidence="2">Uncharacterized protein</fullName>
    </submittedName>
</protein>
<dbReference type="EMBL" id="JBHFFA010000004">
    <property type="protein sequence ID" value="KAL2631157.1"/>
    <property type="molecule type" value="Genomic_DNA"/>
</dbReference>
<dbReference type="AlphaFoldDB" id="A0ABD1YK68"/>
<comment type="caution">
    <text evidence="2">The sequence shown here is derived from an EMBL/GenBank/DDBJ whole genome shotgun (WGS) entry which is preliminary data.</text>
</comment>
<accession>A0ABD1YK68</accession>
<feature type="region of interest" description="Disordered" evidence="1">
    <location>
        <begin position="76"/>
        <end position="101"/>
    </location>
</feature>
<evidence type="ECO:0000313" key="2">
    <source>
        <dbReference type="EMBL" id="KAL2631157.1"/>
    </source>
</evidence>
<gene>
    <name evidence="2" type="ORF">R1flu_015843</name>
</gene>